<feature type="transmembrane region" description="Helical" evidence="2">
    <location>
        <begin position="396"/>
        <end position="414"/>
    </location>
</feature>
<feature type="transmembrane region" description="Helical" evidence="2">
    <location>
        <begin position="370"/>
        <end position="390"/>
    </location>
</feature>
<feature type="region of interest" description="Disordered" evidence="1">
    <location>
        <begin position="1"/>
        <end position="39"/>
    </location>
</feature>
<feature type="transmembrane region" description="Helical" evidence="2">
    <location>
        <begin position="236"/>
        <end position="255"/>
    </location>
</feature>
<sequence>MAEPVNDQAPASVGTKEFFDNLDRESSTTADDGSKAAPQKTPSLMRLLPRLQWTLLKRSFHKNWPKIIGLGFALLYGVGALVFFTIAMSGFLFAPADSGLFTLVIRAVGLGAVVVWTVQSLFLFGVDDTLSPARFAQFGRGPKELLKPILVASFISVGFLFTALAALVAVVLEAIWLIGALVSNNGAAISTPGAIIALISLVPMTVLGLLLCVLIPRAIFAWTSTIRIAKRKKERLQAFLLIAVLVIAYGANLLLNSGGGIMDGIARLAGPVYEILLWTPFGAPFAVPMDLAEGLWLAALIRFVLTIATIWLLWQWWGLSFAEGQLQALKGASQEQDAKIKPLVPRFLKPGPLGASAGRSLKYWRRDTRYSTALIIAPILAIFMLAMSVVVDGNAFMAYFAVALVAWLAGITISNEIGFDGPSSWVHIVAGMDNRANLLGRYVALGVLMLPLVVIVAIAAPLLQSQPQFIVLTIPASLGFVASSWGVSLLTTAFFPSPAPRPGTMKNSNSGGGSGNMWITFLSTFVGTWLPLAPSIILMVVGLKLVHGLEYAGAVLALVIGAITLYLGQKFAVKHLDAHYADEFQKIRRFTN</sequence>
<feature type="transmembrane region" description="Helical" evidence="2">
    <location>
        <begin position="149"/>
        <end position="182"/>
    </location>
</feature>
<feature type="transmembrane region" description="Helical" evidence="2">
    <location>
        <begin position="442"/>
        <end position="463"/>
    </location>
</feature>
<dbReference type="EMBL" id="CP012117">
    <property type="protein sequence ID" value="ANP27147.1"/>
    <property type="molecule type" value="Genomic_DNA"/>
</dbReference>
<keyword evidence="2" id="KW-0812">Transmembrane</keyword>
<protein>
    <submittedName>
        <fullName evidence="3">Uncharacterized protein</fullName>
    </submittedName>
</protein>
<dbReference type="Proteomes" id="UP000092596">
    <property type="component" value="Chromosome"/>
</dbReference>
<name>A0A1B0ZGV5_9MICO</name>
<feature type="transmembrane region" description="Helical" evidence="2">
    <location>
        <begin position="516"/>
        <end position="543"/>
    </location>
</feature>
<feature type="transmembrane region" description="Helical" evidence="2">
    <location>
        <begin position="549"/>
        <end position="567"/>
    </location>
</feature>
<organism evidence="3 4">
    <name type="scientific">Dermabacter vaginalis</name>
    <dbReference type="NCBI Taxonomy" id="1630135"/>
    <lineage>
        <taxon>Bacteria</taxon>
        <taxon>Bacillati</taxon>
        <taxon>Actinomycetota</taxon>
        <taxon>Actinomycetes</taxon>
        <taxon>Micrococcales</taxon>
        <taxon>Dermabacteraceae</taxon>
        <taxon>Dermabacter</taxon>
    </lineage>
</organism>
<gene>
    <name evidence="3" type="ORF">DAD186_05920</name>
</gene>
<feature type="compositionally biased region" description="Basic and acidic residues" evidence="1">
    <location>
        <begin position="17"/>
        <end position="26"/>
    </location>
</feature>
<reference evidence="3 4" key="1">
    <citation type="submission" date="2015-06" db="EMBL/GenBank/DDBJ databases">
        <title>Investigation of pathophysiology for high-risk pregnancy and development of treatment modality based on it.</title>
        <authorList>
            <person name="Kim B.-C."/>
            <person name="Lim S."/>
        </authorList>
    </citation>
    <scope>NUCLEOTIDE SEQUENCE [LARGE SCALE GENOMIC DNA]</scope>
    <source>
        <strain evidence="3 4">AD1-86</strain>
    </source>
</reference>
<keyword evidence="2" id="KW-1133">Transmembrane helix</keyword>
<proteinExistence type="predicted"/>
<accession>A0A1B0ZGV5</accession>
<evidence type="ECO:0000256" key="1">
    <source>
        <dbReference type="SAM" id="MobiDB-lite"/>
    </source>
</evidence>
<dbReference type="STRING" id="1630135.DAD186_05920"/>
<feature type="transmembrane region" description="Helical" evidence="2">
    <location>
        <begin position="67"/>
        <end position="94"/>
    </location>
</feature>
<feature type="transmembrane region" description="Helical" evidence="2">
    <location>
        <begin position="294"/>
        <end position="314"/>
    </location>
</feature>
<feature type="transmembrane region" description="Helical" evidence="2">
    <location>
        <begin position="100"/>
        <end position="124"/>
    </location>
</feature>
<dbReference type="AlphaFoldDB" id="A0A1B0ZGV5"/>
<evidence type="ECO:0000313" key="3">
    <source>
        <dbReference type="EMBL" id="ANP27147.1"/>
    </source>
</evidence>
<keyword evidence="2" id="KW-0472">Membrane</keyword>
<evidence type="ECO:0000313" key="4">
    <source>
        <dbReference type="Proteomes" id="UP000092596"/>
    </source>
</evidence>
<feature type="transmembrane region" description="Helical" evidence="2">
    <location>
        <begin position="469"/>
        <end position="495"/>
    </location>
</feature>
<dbReference type="RefSeq" id="WP_065247427.1">
    <property type="nucleotide sequence ID" value="NZ_CP012117.1"/>
</dbReference>
<evidence type="ECO:0000256" key="2">
    <source>
        <dbReference type="SAM" id="Phobius"/>
    </source>
</evidence>
<dbReference type="KEGG" id="dva:DAD186_05920"/>
<feature type="transmembrane region" description="Helical" evidence="2">
    <location>
        <begin position="194"/>
        <end position="215"/>
    </location>
</feature>